<accession>A0A1H4YAI3</accession>
<dbReference type="AlphaFoldDB" id="A0A1H4YAI3"/>
<keyword evidence="2" id="KW-1185">Reference proteome</keyword>
<sequence>MALRAGTAAPLEHTGLRTLQVLVGRIRVSDGRAVTHAFPGEVVCCGPSAIVVAVADTALLMAGADLT</sequence>
<proteinExistence type="predicted"/>
<protein>
    <submittedName>
        <fullName evidence="1">Uncharacterized protein</fullName>
    </submittedName>
</protein>
<evidence type="ECO:0000313" key="1">
    <source>
        <dbReference type="EMBL" id="SED14735.1"/>
    </source>
</evidence>
<evidence type="ECO:0000313" key="2">
    <source>
        <dbReference type="Proteomes" id="UP000198742"/>
    </source>
</evidence>
<organism evidence="1 2">
    <name type="scientific">Nocardioides exalbidus</name>
    <dbReference type="NCBI Taxonomy" id="402596"/>
    <lineage>
        <taxon>Bacteria</taxon>
        <taxon>Bacillati</taxon>
        <taxon>Actinomycetota</taxon>
        <taxon>Actinomycetes</taxon>
        <taxon>Propionibacteriales</taxon>
        <taxon>Nocardioidaceae</taxon>
        <taxon>Nocardioides</taxon>
    </lineage>
</organism>
<dbReference type="Proteomes" id="UP000198742">
    <property type="component" value="Unassembled WGS sequence"/>
</dbReference>
<name>A0A1H4YAI3_9ACTN</name>
<dbReference type="EMBL" id="FNRT01000002">
    <property type="protein sequence ID" value="SED14735.1"/>
    <property type="molecule type" value="Genomic_DNA"/>
</dbReference>
<reference evidence="2" key="1">
    <citation type="submission" date="2016-10" db="EMBL/GenBank/DDBJ databases">
        <authorList>
            <person name="Varghese N."/>
            <person name="Submissions S."/>
        </authorList>
    </citation>
    <scope>NUCLEOTIDE SEQUENCE [LARGE SCALE GENOMIC DNA]</scope>
    <source>
        <strain evidence="2">DSM 22017</strain>
    </source>
</reference>
<gene>
    <name evidence="1" type="ORF">SAMN04489844_3775</name>
</gene>